<dbReference type="NCBIfam" id="TIGR00518">
    <property type="entry name" value="alaDH"/>
    <property type="match status" value="1"/>
</dbReference>
<dbReference type="Gene3D" id="3.40.50.720">
    <property type="entry name" value="NAD(P)-binding Rossmann-like Domain"/>
    <property type="match status" value="2"/>
</dbReference>
<keyword evidence="5 6" id="KW-0520">NAD</keyword>
<dbReference type="InterPro" id="IPR036291">
    <property type="entry name" value="NAD(P)-bd_dom_sf"/>
</dbReference>
<name>A0ABW0RCU7_9BACL</name>
<sequence length="374" mass="40070">MKIGIPKEIKNNENRVAMTPAGVVTLTNAGHEVYIETGAGLGSSFTDEDYAAAGAKIVKTAEEAWSQELILKVKEPIKSEYQYFYEGQILFTYLHLAPEYELTQALLDRKVVGIAYETVQMPNGSLPLLTPMSEVAGKMSVQIGAHFLEKLNGGNGILLGGVSGVPRGKVTIIGGGVAGTNAARVAIGMGADVTMIDVNPDRLRQLEDIFGTSVQTLMSNPYNIAESVKNSDLVISSVLIPGARAPKLVTEEMVKQMKPGSVIVDIAIDQGGSTEITANNPTSHDKPTFEKYGVLHYAVPNIPGAVPRTSTLALTNVTVPYALQIANKGYKQACLENEALKKGINTLKGYVVYKAVAEAQQRDYASVETLLKED</sequence>
<evidence type="ECO:0000313" key="9">
    <source>
        <dbReference type="EMBL" id="MFC5542401.1"/>
    </source>
</evidence>
<dbReference type="PANTHER" id="PTHR42795">
    <property type="entry name" value="ALANINE DEHYDROGENASE"/>
    <property type="match status" value="1"/>
</dbReference>
<dbReference type="PROSITE" id="PS00837">
    <property type="entry name" value="ALADH_PNT_2"/>
    <property type="match status" value="1"/>
</dbReference>
<dbReference type="InterPro" id="IPR007886">
    <property type="entry name" value="AlaDH/PNT_N"/>
</dbReference>
<evidence type="ECO:0000256" key="4">
    <source>
        <dbReference type="ARBA" id="ARBA00023002"/>
    </source>
</evidence>
<evidence type="ECO:0000256" key="6">
    <source>
        <dbReference type="PIRNR" id="PIRNR000183"/>
    </source>
</evidence>
<proteinExistence type="inferred from homology"/>
<evidence type="ECO:0000313" key="10">
    <source>
        <dbReference type="Proteomes" id="UP001595978"/>
    </source>
</evidence>
<comment type="pathway">
    <text evidence="1">Amino-acid degradation; L-alanine degradation via dehydrogenase pathway; NH(3) and pyruvate from L-alanine: step 1/1.</text>
</comment>
<feature type="domain" description="Alanine dehydrogenase/pyridine nucleotide transhydrogenase NAD(H)-binding" evidence="7">
    <location>
        <begin position="148"/>
        <end position="298"/>
    </location>
</feature>
<comment type="caution">
    <text evidence="9">The sequence shown here is derived from an EMBL/GenBank/DDBJ whole genome shotgun (WGS) entry which is preliminary data.</text>
</comment>
<dbReference type="SMART" id="SM01002">
    <property type="entry name" value="AlaDh_PNT_C"/>
    <property type="match status" value="1"/>
</dbReference>
<dbReference type="SUPFAM" id="SSF51735">
    <property type="entry name" value="NAD(P)-binding Rossmann-fold domains"/>
    <property type="match status" value="1"/>
</dbReference>
<dbReference type="InterPro" id="IPR007698">
    <property type="entry name" value="AlaDH/PNT_NAD(H)-bd"/>
</dbReference>
<dbReference type="InterPro" id="IPR008141">
    <property type="entry name" value="Ala_DH"/>
</dbReference>
<accession>A0ABW0RCU7</accession>
<keyword evidence="4 6" id="KW-0560">Oxidoreductase</keyword>
<dbReference type="PROSITE" id="PS00836">
    <property type="entry name" value="ALADH_PNT_1"/>
    <property type="match status" value="1"/>
</dbReference>
<comment type="catalytic activity">
    <reaction evidence="6">
        <text>L-alanine + NAD(+) + H2O = pyruvate + NH4(+) + NADH + H(+)</text>
        <dbReference type="Rhea" id="RHEA:18405"/>
        <dbReference type="ChEBI" id="CHEBI:15361"/>
        <dbReference type="ChEBI" id="CHEBI:15377"/>
        <dbReference type="ChEBI" id="CHEBI:15378"/>
        <dbReference type="ChEBI" id="CHEBI:28938"/>
        <dbReference type="ChEBI" id="CHEBI:57540"/>
        <dbReference type="ChEBI" id="CHEBI:57945"/>
        <dbReference type="ChEBI" id="CHEBI:57972"/>
        <dbReference type="EC" id="1.4.1.1"/>
    </reaction>
</comment>
<dbReference type="InterPro" id="IPR008143">
    <property type="entry name" value="Ala_DH/PNT_CS2"/>
</dbReference>
<keyword evidence="10" id="KW-1185">Reference proteome</keyword>
<comment type="similarity">
    <text evidence="2 6">Belongs to the AlaDH/PNT family.</text>
</comment>
<evidence type="ECO:0000256" key="3">
    <source>
        <dbReference type="ARBA" id="ARBA00012897"/>
    </source>
</evidence>
<evidence type="ECO:0000256" key="1">
    <source>
        <dbReference type="ARBA" id="ARBA00005206"/>
    </source>
</evidence>
<evidence type="ECO:0000259" key="7">
    <source>
        <dbReference type="SMART" id="SM01002"/>
    </source>
</evidence>
<protein>
    <recommendedName>
        <fullName evidence="3 6">Alanine dehydrogenase</fullName>
        <ecNumber evidence="3 6">1.4.1.1</ecNumber>
    </recommendedName>
</protein>
<reference evidence="10" key="1">
    <citation type="journal article" date="2019" name="Int. J. Syst. Evol. Microbiol.">
        <title>The Global Catalogue of Microorganisms (GCM) 10K type strain sequencing project: providing services to taxonomists for standard genome sequencing and annotation.</title>
        <authorList>
            <consortium name="The Broad Institute Genomics Platform"/>
            <consortium name="The Broad Institute Genome Sequencing Center for Infectious Disease"/>
            <person name="Wu L."/>
            <person name="Ma J."/>
        </authorList>
    </citation>
    <scope>NUCLEOTIDE SEQUENCE [LARGE SCALE GENOMIC DNA]</scope>
    <source>
        <strain evidence="10">CCUG 56331</strain>
    </source>
</reference>
<dbReference type="EC" id="1.4.1.1" evidence="3 6"/>
<dbReference type="Pfam" id="PF01262">
    <property type="entry name" value="AlaDh_PNT_C"/>
    <property type="match status" value="1"/>
</dbReference>
<dbReference type="InterPro" id="IPR008142">
    <property type="entry name" value="AlaDH/PNT_CS1"/>
</dbReference>
<evidence type="ECO:0000259" key="8">
    <source>
        <dbReference type="SMART" id="SM01003"/>
    </source>
</evidence>
<dbReference type="SMART" id="SM01003">
    <property type="entry name" value="AlaDh_PNT_N"/>
    <property type="match status" value="1"/>
</dbReference>
<dbReference type="EMBL" id="JBHSNQ010000155">
    <property type="protein sequence ID" value="MFC5542401.1"/>
    <property type="molecule type" value="Genomic_DNA"/>
</dbReference>
<evidence type="ECO:0000256" key="5">
    <source>
        <dbReference type="ARBA" id="ARBA00023027"/>
    </source>
</evidence>
<evidence type="ECO:0000256" key="2">
    <source>
        <dbReference type="ARBA" id="ARBA00005689"/>
    </source>
</evidence>
<gene>
    <name evidence="9" type="primary">ald</name>
    <name evidence="9" type="ORF">ACFPOH_11830</name>
</gene>
<dbReference type="PIRSF" id="PIRSF000183">
    <property type="entry name" value="Alanine_dh"/>
    <property type="match status" value="1"/>
</dbReference>
<dbReference type="SUPFAM" id="SSF52283">
    <property type="entry name" value="Formate/glycerate dehydrogenase catalytic domain-like"/>
    <property type="match status" value="1"/>
</dbReference>
<dbReference type="Pfam" id="PF05222">
    <property type="entry name" value="AlaDh_PNT_N"/>
    <property type="match status" value="1"/>
</dbReference>
<dbReference type="Proteomes" id="UP001595978">
    <property type="component" value="Unassembled WGS sequence"/>
</dbReference>
<dbReference type="RefSeq" id="WP_342581655.1">
    <property type="nucleotide sequence ID" value="NZ_JBHSNQ010000155.1"/>
</dbReference>
<dbReference type="CDD" id="cd05305">
    <property type="entry name" value="L-AlaDH"/>
    <property type="match status" value="1"/>
</dbReference>
<dbReference type="PANTHER" id="PTHR42795:SF1">
    <property type="entry name" value="ALANINE DEHYDROGENASE"/>
    <property type="match status" value="1"/>
</dbReference>
<feature type="domain" description="Alanine dehydrogenase/pyridine nucleotide transhydrogenase N-terminal" evidence="8">
    <location>
        <begin position="4"/>
        <end position="136"/>
    </location>
</feature>
<organism evidence="9 10">
    <name type="scientific">Ureibacillus suwonensis</name>
    <dbReference type="NCBI Taxonomy" id="313007"/>
    <lineage>
        <taxon>Bacteria</taxon>
        <taxon>Bacillati</taxon>
        <taxon>Bacillota</taxon>
        <taxon>Bacilli</taxon>
        <taxon>Bacillales</taxon>
        <taxon>Caryophanaceae</taxon>
        <taxon>Ureibacillus</taxon>
    </lineage>
</organism>
<dbReference type="GO" id="GO:0000286">
    <property type="term" value="F:alanine dehydrogenase activity"/>
    <property type="evidence" value="ECO:0007669"/>
    <property type="project" value="UniProtKB-EC"/>
</dbReference>